<keyword evidence="4" id="KW-1185">Reference proteome</keyword>
<dbReference type="Proteomes" id="UP000799118">
    <property type="component" value="Unassembled WGS sequence"/>
</dbReference>
<feature type="domain" description="Glycosyl transferase CAP10" evidence="2">
    <location>
        <begin position="338"/>
        <end position="615"/>
    </location>
</feature>
<evidence type="ECO:0000313" key="4">
    <source>
        <dbReference type="Proteomes" id="UP000799118"/>
    </source>
</evidence>
<dbReference type="InterPro" id="IPR006598">
    <property type="entry name" value="CAP10"/>
</dbReference>
<feature type="region of interest" description="Disordered" evidence="1">
    <location>
        <begin position="26"/>
        <end position="48"/>
    </location>
</feature>
<evidence type="ECO:0000259" key="2">
    <source>
        <dbReference type="SMART" id="SM00672"/>
    </source>
</evidence>
<organism evidence="3 4">
    <name type="scientific">Gymnopus androsaceus JB14</name>
    <dbReference type="NCBI Taxonomy" id="1447944"/>
    <lineage>
        <taxon>Eukaryota</taxon>
        <taxon>Fungi</taxon>
        <taxon>Dikarya</taxon>
        <taxon>Basidiomycota</taxon>
        <taxon>Agaricomycotina</taxon>
        <taxon>Agaricomycetes</taxon>
        <taxon>Agaricomycetidae</taxon>
        <taxon>Agaricales</taxon>
        <taxon>Marasmiineae</taxon>
        <taxon>Omphalotaceae</taxon>
        <taxon>Gymnopus</taxon>
    </lineage>
</organism>
<dbReference type="PANTHER" id="PTHR12203:SF118">
    <property type="entry name" value="BETA-1,2-XYLOSYLTRANSFERASE 1"/>
    <property type="match status" value="1"/>
</dbReference>
<feature type="compositionally biased region" description="Polar residues" evidence="1">
    <location>
        <begin position="26"/>
        <end position="35"/>
    </location>
</feature>
<dbReference type="EMBL" id="ML769391">
    <property type="protein sequence ID" value="KAE9408502.1"/>
    <property type="molecule type" value="Genomic_DNA"/>
</dbReference>
<dbReference type="AlphaFoldDB" id="A0A6A4I8V3"/>
<proteinExistence type="predicted"/>
<dbReference type="Pfam" id="PF05686">
    <property type="entry name" value="Glyco_transf_90"/>
    <property type="match status" value="1"/>
</dbReference>
<gene>
    <name evidence="3" type="ORF">BT96DRAFT_808160</name>
</gene>
<protein>
    <recommendedName>
        <fullName evidence="2">Glycosyl transferase CAP10 domain-containing protein</fullName>
    </recommendedName>
</protein>
<sequence>MNGGHTTNITFKTFIEPITVVRTSTAWVQSPQGTDADQGGSRRVKSHNEAHGFKKVNWDDYKQAVRAHRYNRNGLLEVNPEGQHPIYDLIERGEAAWQAKLKKASRNLHEAVVEYKKRYGRNPPLGFDKWWRYVQENNIQLPDEYDQIHRDLEAFWGIEPRDLQAVEFMDDIWQDHMDKYTIGKLDAEDPIHLLAHHLPHNATTDHDMTEGGQMIINMLREANLEQHIPPFRATFNPNDNPYMSTDWELWNQAVAYAKEGKTFSMLPPRPWKRHGWLSSCDPVSPAWTTPIDFDAPYPAHLRPGSDPMSPSHTRLFIHDHRATMDPCQHPHLLRQHGQFVRYYKQGQVPQTTIVPIFSYSPTMLHHDITAAIPLNWVPDVDRAADPAWEDKIDERLHWRGGNTGIYHSDEFQWRLSHRFGMVEWAQNNLYSSLRILGLGAKKGERVGDGVVVSKARWAPAMLDVGFSKKPTNCLEEDGTCEKLQSMFEWKKGVSVIQAGNFKYILDVDGNAWSSRFKRLITTSSCIFKATIYPEWFTDRIQPWVHYVPVQVDLSDLWDAFSFFRGDLNGESGHDDLGKKIGAQGRDWSLNFWRHEDLVAYNFRLLLEYARVMSTDRESMSYIHPGV</sequence>
<dbReference type="PANTHER" id="PTHR12203">
    <property type="entry name" value="KDEL LYS-ASP-GLU-LEU CONTAINING - RELATED"/>
    <property type="match status" value="1"/>
</dbReference>
<reference evidence="3" key="1">
    <citation type="journal article" date="2019" name="Environ. Microbiol.">
        <title>Fungal ecological strategies reflected in gene transcription - a case study of two litter decomposers.</title>
        <authorList>
            <person name="Barbi F."/>
            <person name="Kohler A."/>
            <person name="Barry K."/>
            <person name="Baskaran P."/>
            <person name="Daum C."/>
            <person name="Fauchery L."/>
            <person name="Ihrmark K."/>
            <person name="Kuo A."/>
            <person name="LaButti K."/>
            <person name="Lipzen A."/>
            <person name="Morin E."/>
            <person name="Grigoriev I.V."/>
            <person name="Henrissat B."/>
            <person name="Lindahl B."/>
            <person name="Martin F."/>
        </authorList>
    </citation>
    <scope>NUCLEOTIDE SEQUENCE</scope>
    <source>
        <strain evidence="3">JB14</strain>
    </source>
</reference>
<dbReference type="OrthoDB" id="541052at2759"/>
<dbReference type="SMART" id="SM00672">
    <property type="entry name" value="CAP10"/>
    <property type="match status" value="1"/>
</dbReference>
<evidence type="ECO:0000256" key="1">
    <source>
        <dbReference type="SAM" id="MobiDB-lite"/>
    </source>
</evidence>
<dbReference type="InterPro" id="IPR051091">
    <property type="entry name" value="O-Glucosyltr/Glycosyltrsf_90"/>
</dbReference>
<evidence type="ECO:0000313" key="3">
    <source>
        <dbReference type="EMBL" id="KAE9408502.1"/>
    </source>
</evidence>
<accession>A0A6A4I8V3</accession>
<name>A0A6A4I8V3_9AGAR</name>